<keyword evidence="3" id="KW-1185">Reference proteome</keyword>
<evidence type="ECO:0000259" key="1">
    <source>
        <dbReference type="Pfam" id="PF18735"/>
    </source>
</evidence>
<protein>
    <submittedName>
        <fullName evidence="2">HEPN domain-containing protein</fullName>
    </submittedName>
</protein>
<dbReference type="EMBL" id="JAKLTN010000002">
    <property type="protein sequence ID" value="MCG2578072.1"/>
    <property type="molecule type" value="Genomic_DNA"/>
</dbReference>
<name>A0ABS9K4H9_9RHOO</name>
<dbReference type="RefSeq" id="WP_275711400.1">
    <property type="nucleotide sequence ID" value="NZ_JAKLTN010000002.1"/>
</dbReference>
<evidence type="ECO:0000313" key="3">
    <source>
        <dbReference type="Proteomes" id="UP001165384"/>
    </source>
</evidence>
<gene>
    <name evidence="2" type="ORF">LZ012_13845</name>
</gene>
<reference evidence="2" key="1">
    <citation type="submission" date="2022-01" db="EMBL/GenBank/DDBJ databases">
        <authorList>
            <person name="Jo J.-H."/>
            <person name="Im W.-T."/>
        </authorList>
    </citation>
    <scope>NUCLEOTIDE SEQUENCE</scope>
    <source>
        <strain evidence="2">XY25</strain>
    </source>
</reference>
<feature type="domain" description="RiboL-PSP-HEPN" evidence="1">
    <location>
        <begin position="12"/>
        <end position="177"/>
    </location>
</feature>
<proteinExistence type="predicted"/>
<sequence>MSEASDVFAQSISDAENLLAHFNALNTQPPPPETEVLKRAGLIMAMTAWETYVEDRVMEAATARLQGLHDSSIGNFVKGKLNEEIKRLHNPTSDKTIQLFRDYANVDLTEKWSWNNFDPKTVRERLNQYMKLRGDVVHRSRTITSGPPTAHPVTKEDLQKVIRFLKALVATTEAALDNA</sequence>
<dbReference type="InterPro" id="IPR041519">
    <property type="entry name" value="HEPN_RiboL-PSP"/>
</dbReference>
<organism evidence="2 3">
    <name type="scientific">Dechloromonas hankyongensis</name>
    <dbReference type="NCBI Taxonomy" id="2908002"/>
    <lineage>
        <taxon>Bacteria</taxon>
        <taxon>Pseudomonadati</taxon>
        <taxon>Pseudomonadota</taxon>
        <taxon>Betaproteobacteria</taxon>
        <taxon>Rhodocyclales</taxon>
        <taxon>Azonexaceae</taxon>
        <taxon>Dechloromonas</taxon>
    </lineage>
</organism>
<evidence type="ECO:0000313" key="2">
    <source>
        <dbReference type="EMBL" id="MCG2578072.1"/>
    </source>
</evidence>
<dbReference type="Proteomes" id="UP001165384">
    <property type="component" value="Unassembled WGS sequence"/>
</dbReference>
<accession>A0ABS9K4H9</accession>
<comment type="caution">
    <text evidence="2">The sequence shown here is derived from an EMBL/GenBank/DDBJ whole genome shotgun (WGS) entry which is preliminary data.</text>
</comment>
<dbReference type="Pfam" id="PF18735">
    <property type="entry name" value="HEPN_RiboL-PSP"/>
    <property type="match status" value="1"/>
</dbReference>